<evidence type="ECO:0000256" key="4">
    <source>
        <dbReference type="ARBA" id="ARBA00022723"/>
    </source>
</evidence>
<dbReference type="EMBL" id="CM018045">
    <property type="protein sequence ID" value="KAA8528239.1"/>
    <property type="molecule type" value="Genomic_DNA"/>
</dbReference>
<dbReference type="GO" id="GO:0004722">
    <property type="term" value="F:protein serine/threonine phosphatase activity"/>
    <property type="evidence" value="ECO:0007669"/>
    <property type="project" value="UniProtKB-EC"/>
</dbReference>
<comment type="cofactor">
    <cofactor evidence="2">
        <name>Mg(2+)</name>
        <dbReference type="ChEBI" id="CHEBI:18420"/>
    </cofactor>
</comment>
<dbReference type="SUPFAM" id="SSF81606">
    <property type="entry name" value="PP2C-like"/>
    <property type="match status" value="1"/>
</dbReference>
<keyword evidence="5 9" id="KW-0378">Hydrolase</keyword>
<evidence type="ECO:0000256" key="2">
    <source>
        <dbReference type="ARBA" id="ARBA00001946"/>
    </source>
</evidence>
<keyword evidence="6" id="KW-0460">Magnesium</keyword>
<feature type="region of interest" description="Disordered" evidence="10">
    <location>
        <begin position="64"/>
        <end position="103"/>
    </location>
</feature>
<organism evidence="12 13">
    <name type="scientific">Nyssa sinensis</name>
    <dbReference type="NCBI Taxonomy" id="561372"/>
    <lineage>
        <taxon>Eukaryota</taxon>
        <taxon>Viridiplantae</taxon>
        <taxon>Streptophyta</taxon>
        <taxon>Embryophyta</taxon>
        <taxon>Tracheophyta</taxon>
        <taxon>Spermatophyta</taxon>
        <taxon>Magnoliopsida</taxon>
        <taxon>eudicotyledons</taxon>
        <taxon>Gunneridae</taxon>
        <taxon>Pentapetalae</taxon>
        <taxon>asterids</taxon>
        <taxon>Cornales</taxon>
        <taxon>Nyssaceae</taxon>
        <taxon>Nyssa</taxon>
    </lineage>
</organism>
<dbReference type="InterPro" id="IPR001932">
    <property type="entry name" value="PPM-type_phosphatase-like_dom"/>
</dbReference>
<dbReference type="FunFam" id="3.60.40.10:FF:000041">
    <property type="entry name" value="Protein phosphatase 2C 51"/>
    <property type="match status" value="1"/>
</dbReference>
<dbReference type="Pfam" id="PF00481">
    <property type="entry name" value="PP2C"/>
    <property type="match status" value="1"/>
</dbReference>
<dbReference type="SMART" id="SM00331">
    <property type="entry name" value="PP2C_SIG"/>
    <property type="match status" value="1"/>
</dbReference>
<sequence length="403" mass="43238">MSDAGKPSVFRVKKARDARGKRLEIRRMMDNFKSEIGSPFVGAVDCCGRKRRIGMKEVPSCETLKGAGEDSKIDKGGGNLTYELSPSASSSQSSEGSAGDGVNVEEKSNTLSCLSHGSISMIGRRRLMEDAVSVEPGIVAGEFAFFAVYDGHGGSRVANACRERLHRLLATEIEGRKIPDEPTDGGGIDWEKVMMACFANMDEEVSGGADGSEFEMQNGTSVSVRTIGSTAVVVMVGKKELVVANCGDSRAVLCRGGTAVPLSHDHKPDRPDERERVEAAGGRVINWNGCRVLGVLATSRSIGDHYLKPYVISEPEVTVSKRTKLDNFLIIATDGLWDVVSNEVACEVVRKCLHGQLRRRFSEGRGPPAEAAAMLAELAMAKGSKDNISVIVVELKKSRCSVA</sequence>
<keyword evidence="8" id="KW-0464">Manganese</keyword>
<dbReference type="PROSITE" id="PS51746">
    <property type="entry name" value="PPM_2"/>
    <property type="match status" value="1"/>
</dbReference>
<dbReference type="Gene3D" id="3.60.40.10">
    <property type="entry name" value="PPM-type phosphatase domain"/>
    <property type="match status" value="1"/>
</dbReference>
<evidence type="ECO:0000256" key="7">
    <source>
        <dbReference type="ARBA" id="ARBA00022912"/>
    </source>
</evidence>
<evidence type="ECO:0000256" key="3">
    <source>
        <dbReference type="ARBA" id="ARBA00013081"/>
    </source>
</evidence>
<dbReference type="InterPro" id="IPR000222">
    <property type="entry name" value="PP2C_BS"/>
</dbReference>
<gene>
    <name evidence="12" type="ORF">F0562_035510</name>
</gene>
<accession>A0A5J5ADE4</accession>
<comment type="similarity">
    <text evidence="9">Belongs to the PP2C family.</text>
</comment>
<keyword evidence="7 9" id="KW-0904">Protein phosphatase</keyword>
<feature type="domain" description="PPM-type phosphatase" evidence="11">
    <location>
        <begin position="115"/>
        <end position="395"/>
    </location>
</feature>
<evidence type="ECO:0000256" key="6">
    <source>
        <dbReference type="ARBA" id="ARBA00022842"/>
    </source>
</evidence>
<dbReference type="Proteomes" id="UP000325577">
    <property type="component" value="Linkage Group LG21"/>
</dbReference>
<evidence type="ECO:0000256" key="8">
    <source>
        <dbReference type="ARBA" id="ARBA00023211"/>
    </source>
</evidence>
<keyword evidence="4" id="KW-0479">Metal-binding</keyword>
<reference evidence="12 13" key="1">
    <citation type="submission" date="2019-09" db="EMBL/GenBank/DDBJ databases">
        <title>A chromosome-level genome assembly of the Chinese tupelo Nyssa sinensis.</title>
        <authorList>
            <person name="Yang X."/>
            <person name="Kang M."/>
            <person name="Yang Y."/>
            <person name="Xiong H."/>
            <person name="Wang M."/>
            <person name="Zhang Z."/>
            <person name="Wang Z."/>
            <person name="Wu H."/>
            <person name="Ma T."/>
            <person name="Liu J."/>
            <person name="Xi Z."/>
        </authorList>
    </citation>
    <scope>NUCLEOTIDE SEQUENCE [LARGE SCALE GENOMIC DNA]</scope>
    <source>
        <strain evidence="12">J267</strain>
        <tissue evidence="12">Leaf</tissue>
    </source>
</reference>
<dbReference type="EC" id="3.1.3.16" evidence="3"/>
<dbReference type="AlphaFoldDB" id="A0A5J5ADE4"/>
<keyword evidence="13" id="KW-1185">Reference proteome</keyword>
<evidence type="ECO:0000259" key="11">
    <source>
        <dbReference type="PROSITE" id="PS51746"/>
    </source>
</evidence>
<evidence type="ECO:0000313" key="13">
    <source>
        <dbReference type="Proteomes" id="UP000325577"/>
    </source>
</evidence>
<dbReference type="CDD" id="cd00143">
    <property type="entry name" value="PP2Cc"/>
    <property type="match status" value="1"/>
</dbReference>
<dbReference type="SMART" id="SM00332">
    <property type="entry name" value="PP2Cc"/>
    <property type="match status" value="1"/>
</dbReference>
<protein>
    <recommendedName>
        <fullName evidence="3">protein-serine/threonine phosphatase</fullName>
        <ecNumber evidence="3">3.1.3.16</ecNumber>
    </recommendedName>
</protein>
<evidence type="ECO:0000313" key="12">
    <source>
        <dbReference type="EMBL" id="KAA8528239.1"/>
    </source>
</evidence>
<dbReference type="PANTHER" id="PTHR47992">
    <property type="entry name" value="PROTEIN PHOSPHATASE"/>
    <property type="match status" value="1"/>
</dbReference>
<dbReference type="InterPro" id="IPR036457">
    <property type="entry name" value="PPM-type-like_dom_sf"/>
</dbReference>
<evidence type="ECO:0000256" key="9">
    <source>
        <dbReference type="RuleBase" id="RU003465"/>
    </source>
</evidence>
<feature type="compositionally biased region" description="Low complexity" evidence="10">
    <location>
        <begin position="85"/>
        <end position="97"/>
    </location>
</feature>
<dbReference type="InterPro" id="IPR015655">
    <property type="entry name" value="PP2C"/>
</dbReference>
<comment type="cofactor">
    <cofactor evidence="1">
        <name>Mn(2+)</name>
        <dbReference type="ChEBI" id="CHEBI:29035"/>
    </cofactor>
</comment>
<dbReference type="OrthoDB" id="10264738at2759"/>
<evidence type="ECO:0000256" key="1">
    <source>
        <dbReference type="ARBA" id="ARBA00001936"/>
    </source>
</evidence>
<proteinExistence type="inferred from homology"/>
<dbReference type="PROSITE" id="PS01032">
    <property type="entry name" value="PPM_1"/>
    <property type="match status" value="1"/>
</dbReference>
<dbReference type="GO" id="GO:0046872">
    <property type="term" value="F:metal ion binding"/>
    <property type="evidence" value="ECO:0007669"/>
    <property type="project" value="UniProtKB-KW"/>
</dbReference>
<name>A0A5J5ADE4_9ASTE</name>
<evidence type="ECO:0000256" key="10">
    <source>
        <dbReference type="SAM" id="MobiDB-lite"/>
    </source>
</evidence>
<evidence type="ECO:0000256" key="5">
    <source>
        <dbReference type="ARBA" id="ARBA00022801"/>
    </source>
</evidence>